<gene>
    <name evidence="2" type="ORF">E1283_18730</name>
</gene>
<name>A0A4R4T935_9ACTN</name>
<keyword evidence="3" id="KW-1185">Reference proteome</keyword>
<sequence length="129" mass="13259">MGPVRGAAVARPTPGSRPVPSTGRDLVVPPGSREPGAGSREPGAGSREPGAGSRHPASGPAKGISLPSWSARCLDKPIPVTLGPEPRADIPECRELGGCTRVAWLRPGPRRRARPGRAGDLGVAGSRRR</sequence>
<organism evidence="2 3">
    <name type="scientific">Streptomyces hainanensis</name>
    <dbReference type="NCBI Taxonomy" id="402648"/>
    <lineage>
        <taxon>Bacteria</taxon>
        <taxon>Bacillati</taxon>
        <taxon>Actinomycetota</taxon>
        <taxon>Actinomycetes</taxon>
        <taxon>Kitasatosporales</taxon>
        <taxon>Streptomycetaceae</taxon>
        <taxon>Streptomyces</taxon>
    </lineage>
</organism>
<evidence type="ECO:0000313" key="2">
    <source>
        <dbReference type="EMBL" id="TDC73610.1"/>
    </source>
</evidence>
<dbReference type="Proteomes" id="UP000295345">
    <property type="component" value="Unassembled WGS sequence"/>
</dbReference>
<protein>
    <submittedName>
        <fullName evidence="2">Uncharacterized protein</fullName>
    </submittedName>
</protein>
<dbReference type="AlphaFoldDB" id="A0A4R4T935"/>
<reference evidence="2 3" key="1">
    <citation type="submission" date="2019-03" db="EMBL/GenBank/DDBJ databases">
        <title>Draft genome sequences of novel Actinobacteria.</title>
        <authorList>
            <person name="Sahin N."/>
            <person name="Ay H."/>
            <person name="Saygin H."/>
        </authorList>
    </citation>
    <scope>NUCLEOTIDE SEQUENCE [LARGE SCALE GENOMIC DNA]</scope>
    <source>
        <strain evidence="2 3">DSM 41900</strain>
    </source>
</reference>
<feature type="region of interest" description="Disordered" evidence="1">
    <location>
        <begin position="1"/>
        <end position="70"/>
    </location>
</feature>
<dbReference type="EMBL" id="SMKI01000193">
    <property type="protein sequence ID" value="TDC73610.1"/>
    <property type="molecule type" value="Genomic_DNA"/>
</dbReference>
<accession>A0A4R4T935</accession>
<proteinExistence type="predicted"/>
<feature type="region of interest" description="Disordered" evidence="1">
    <location>
        <begin position="109"/>
        <end position="129"/>
    </location>
</feature>
<evidence type="ECO:0000256" key="1">
    <source>
        <dbReference type="SAM" id="MobiDB-lite"/>
    </source>
</evidence>
<comment type="caution">
    <text evidence="2">The sequence shown here is derived from an EMBL/GenBank/DDBJ whole genome shotgun (WGS) entry which is preliminary data.</text>
</comment>
<evidence type="ECO:0000313" key="3">
    <source>
        <dbReference type="Proteomes" id="UP000295345"/>
    </source>
</evidence>